<protein>
    <submittedName>
        <fullName evidence="2">Uncharacterized protein</fullName>
    </submittedName>
</protein>
<dbReference type="Proteomes" id="UP000050525">
    <property type="component" value="Unassembled WGS sequence"/>
</dbReference>
<evidence type="ECO:0000313" key="3">
    <source>
        <dbReference type="Proteomes" id="UP000050525"/>
    </source>
</evidence>
<accession>A0A151NFH5</accession>
<proteinExistence type="predicted"/>
<evidence type="ECO:0000256" key="1">
    <source>
        <dbReference type="SAM" id="MobiDB-lite"/>
    </source>
</evidence>
<sequence>MEQFLIAPRDDLVPKGKDRSWFPSPLNNILSSGGFPTRALLLGEIPAAGGHDAQERAGGGSPRHRSIKVSDTCNGTAVTDDKSCGRREPKEQAVPHRPDVPISE</sequence>
<feature type="compositionally biased region" description="Basic and acidic residues" evidence="1">
    <location>
        <begin position="79"/>
        <end position="104"/>
    </location>
</feature>
<dbReference type="EMBL" id="AKHW03003201">
    <property type="protein sequence ID" value="KYO35524.1"/>
    <property type="molecule type" value="Genomic_DNA"/>
</dbReference>
<evidence type="ECO:0000313" key="2">
    <source>
        <dbReference type="EMBL" id="KYO35524.1"/>
    </source>
</evidence>
<gene>
    <name evidence="2" type="ORF">Y1Q_0008083</name>
</gene>
<organism evidence="2 3">
    <name type="scientific">Alligator mississippiensis</name>
    <name type="common">American alligator</name>
    <dbReference type="NCBI Taxonomy" id="8496"/>
    <lineage>
        <taxon>Eukaryota</taxon>
        <taxon>Metazoa</taxon>
        <taxon>Chordata</taxon>
        <taxon>Craniata</taxon>
        <taxon>Vertebrata</taxon>
        <taxon>Euteleostomi</taxon>
        <taxon>Archelosauria</taxon>
        <taxon>Archosauria</taxon>
        <taxon>Crocodylia</taxon>
        <taxon>Alligatoridae</taxon>
        <taxon>Alligatorinae</taxon>
        <taxon>Alligator</taxon>
    </lineage>
</organism>
<reference evidence="2 3" key="1">
    <citation type="journal article" date="2012" name="Genome Biol.">
        <title>Sequencing three crocodilian genomes to illuminate the evolution of archosaurs and amniotes.</title>
        <authorList>
            <person name="St John J.A."/>
            <person name="Braun E.L."/>
            <person name="Isberg S.R."/>
            <person name="Miles L.G."/>
            <person name="Chong A.Y."/>
            <person name="Gongora J."/>
            <person name="Dalzell P."/>
            <person name="Moran C."/>
            <person name="Bed'hom B."/>
            <person name="Abzhanov A."/>
            <person name="Burgess S.C."/>
            <person name="Cooksey A.M."/>
            <person name="Castoe T.A."/>
            <person name="Crawford N.G."/>
            <person name="Densmore L.D."/>
            <person name="Drew J.C."/>
            <person name="Edwards S.V."/>
            <person name="Faircloth B.C."/>
            <person name="Fujita M.K."/>
            <person name="Greenwold M.J."/>
            <person name="Hoffmann F.G."/>
            <person name="Howard J.M."/>
            <person name="Iguchi T."/>
            <person name="Janes D.E."/>
            <person name="Khan S.Y."/>
            <person name="Kohno S."/>
            <person name="de Koning A.J."/>
            <person name="Lance S.L."/>
            <person name="McCarthy F.M."/>
            <person name="McCormack J.E."/>
            <person name="Merchant M.E."/>
            <person name="Peterson D.G."/>
            <person name="Pollock D.D."/>
            <person name="Pourmand N."/>
            <person name="Raney B.J."/>
            <person name="Roessler K.A."/>
            <person name="Sanford J.R."/>
            <person name="Sawyer R.H."/>
            <person name="Schmidt C.J."/>
            <person name="Triplett E.W."/>
            <person name="Tuberville T.D."/>
            <person name="Venegas-Anaya M."/>
            <person name="Howard J.T."/>
            <person name="Jarvis E.D."/>
            <person name="Guillette L.J.Jr."/>
            <person name="Glenn T.C."/>
            <person name="Green R.E."/>
            <person name="Ray D.A."/>
        </authorList>
    </citation>
    <scope>NUCLEOTIDE SEQUENCE [LARGE SCALE GENOMIC DNA]</scope>
    <source>
        <strain evidence="2">KSC_2009_1</strain>
    </source>
</reference>
<keyword evidence="3" id="KW-1185">Reference proteome</keyword>
<name>A0A151NFH5_ALLMI</name>
<feature type="region of interest" description="Disordered" evidence="1">
    <location>
        <begin position="50"/>
        <end position="104"/>
    </location>
</feature>
<comment type="caution">
    <text evidence="2">The sequence shown here is derived from an EMBL/GenBank/DDBJ whole genome shotgun (WGS) entry which is preliminary data.</text>
</comment>
<dbReference type="AlphaFoldDB" id="A0A151NFH5"/>